<keyword evidence="6" id="KW-0472">Membrane</keyword>
<protein>
    <submittedName>
        <fullName evidence="9">Uncharacterized protein</fullName>
    </submittedName>
</protein>
<sequence>MATLKDVHDTNSALCFLTSRGPPALPLIGHLHLIGSHFHISLQSLSAKYGTLFYLRLGASRTSLFHRLLWQPKYSKPRILRSRNTRNSDSPMRCHTQNMGFSALPMVTIGVSPRRMAMSTRCSDRGDDAEEIREMVKDTFELGSKMFLGDVLGPLRKVGFWLYAKKAMDVHLRIDGLLERILKAHEDQNRKGEEEDLMDILLKVQKDDKAEVKMTRIHLKALVLDLFIGGTGTSSEVILWTLAELINHPNAFNKLREEIESVVGGTRLVEDSDVISLPYLQAVVKEGLRLHPPLPVTTRSSRQDCKIDGFDIPKETMIFINLYAIMRDPNTWENPNEFWPERFLISSSKEQENVEEAFNFLPFGAGRRACAGGKLGLTILHRTVAAMVQCFDWKVGGDQDAKVNMEVAKGVFMHVAHPLLCLPVVHFDPFASRT</sequence>
<dbReference type="GO" id="GO:0016020">
    <property type="term" value="C:membrane"/>
    <property type="evidence" value="ECO:0007669"/>
    <property type="project" value="UniProtKB-SubCell"/>
</dbReference>
<evidence type="ECO:0000313" key="9">
    <source>
        <dbReference type="EMBL" id="KAB1224979.1"/>
    </source>
</evidence>
<dbReference type="AlphaFoldDB" id="A0A6A1WI12"/>
<dbReference type="GO" id="GO:0016709">
    <property type="term" value="F:oxidoreductase activity, acting on paired donors, with incorporation or reduction of molecular oxygen, NAD(P)H as one donor, and incorporation of one atom of oxygen"/>
    <property type="evidence" value="ECO:0007669"/>
    <property type="project" value="TreeGrafter"/>
</dbReference>
<feature type="binding site" description="axial binding residue" evidence="7">
    <location>
        <position position="370"/>
    </location>
    <ligand>
        <name>heme</name>
        <dbReference type="ChEBI" id="CHEBI:30413"/>
    </ligand>
    <ligandPart>
        <name>Fe</name>
        <dbReference type="ChEBI" id="CHEBI:18248"/>
    </ligandPart>
</feature>
<dbReference type="Pfam" id="PF00067">
    <property type="entry name" value="p450"/>
    <property type="match status" value="1"/>
</dbReference>
<keyword evidence="8" id="KW-0503">Monooxygenase</keyword>
<keyword evidence="5" id="KW-1133">Transmembrane helix</keyword>
<evidence type="ECO:0000256" key="1">
    <source>
        <dbReference type="ARBA" id="ARBA00001971"/>
    </source>
</evidence>
<evidence type="ECO:0000256" key="3">
    <source>
        <dbReference type="ARBA" id="ARBA00022692"/>
    </source>
</evidence>
<comment type="caution">
    <text evidence="9">The sequence shown here is derived from an EMBL/GenBank/DDBJ whole genome shotgun (WGS) entry which is preliminary data.</text>
</comment>
<dbReference type="Proteomes" id="UP000516437">
    <property type="component" value="Chromosome 1"/>
</dbReference>
<dbReference type="GO" id="GO:0005506">
    <property type="term" value="F:iron ion binding"/>
    <property type="evidence" value="ECO:0007669"/>
    <property type="project" value="InterPro"/>
</dbReference>
<keyword evidence="3" id="KW-0812">Transmembrane</keyword>
<organism evidence="9 10">
    <name type="scientific">Morella rubra</name>
    <name type="common">Chinese bayberry</name>
    <dbReference type="NCBI Taxonomy" id="262757"/>
    <lineage>
        <taxon>Eukaryota</taxon>
        <taxon>Viridiplantae</taxon>
        <taxon>Streptophyta</taxon>
        <taxon>Embryophyta</taxon>
        <taxon>Tracheophyta</taxon>
        <taxon>Spermatophyta</taxon>
        <taxon>Magnoliopsida</taxon>
        <taxon>eudicotyledons</taxon>
        <taxon>Gunneridae</taxon>
        <taxon>Pentapetalae</taxon>
        <taxon>rosids</taxon>
        <taxon>fabids</taxon>
        <taxon>Fagales</taxon>
        <taxon>Myricaceae</taxon>
        <taxon>Morella</taxon>
    </lineage>
</organism>
<comment type="similarity">
    <text evidence="8">Belongs to the cytochrome P450 family.</text>
</comment>
<dbReference type="OrthoDB" id="1470350at2759"/>
<dbReference type="SUPFAM" id="SSF48264">
    <property type="entry name" value="Cytochrome P450"/>
    <property type="match status" value="1"/>
</dbReference>
<dbReference type="PROSITE" id="PS00086">
    <property type="entry name" value="CYTOCHROME_P450"/>
    <property type="match status" value="1"/>
</dbReference>
<gene>
    <name evidence="9" type="ORF">CJ030_MR1G013965</name>
</gene>
<dbReference type="GO" id="GO:0020037">
    <property type="term" value="F:heme binding"/>
    <property type="evidence" value="ECO:0007669"/>
    <property type="project" value="InterPro"/>
</dbReference>
<evidence type="ECO:0000256" key="7">
    <source>
        <dbReference type="PIRSR" id="PIRSR602401-1"/>
    </source>
</evidence>
<evidence type="ECO:0000256" key="2">
    <source>
        <dbReference type="ARBA" id="ARBA00004167"/>
    </source>
</evidence>
<dbReference type="PRINTS" id="PR00463">
    <property type="entry name" value="EP450I"/>
</dbReference>
<dbReference type="PRINTS" id="PR00385">
    <property type="entry name" value="P450"/>
</dbReference>
<dbReference type="InterPro" id="IPR001128">
    <property type="entry name" value="Cyt_P450"/>
</dbReference>
<keyword evidence="8" id="KW-0560">Oxidoreductase</keyword>
<dbReference type="PANTHER" id="PTHR24298">
    <property type="entry name" value="FLAVONOID 3'-MONOOXYGENASE-RELATED"/>
    <property type="match status" value="1"/>
</dbReference>
<dbReference type="EMBL" id="RXIC02000019">
    <property type="protein sequence ID" value="KAB1224979.1"/>
    <property type="molecule type" value="Genomic_DNA"/>
</dbReference>
<keyword evidence="4 7" id="KW-0479">Metal-binding</keyword>
<evidence type="ECO:0000256" key="4">
    <source>
        <dbReference type="ARBA" id="ARBA00022723"/>
    </source>
</evidence>
<dbReference type="InterPro" id="IPR036396">
    <property type="entry name" value="Cyt_P450_sf"/>
</dbReference>
<comment type="cofactor">
    <cofactor evidence="1 7">
        <name>heme</name>
        <dbReference type="ChEBI" id="CHEBI:30413"/>
    </cofactor>
</comment>
<proteinExistence type="inferred from homology"/>
<evidence type="ECO:0000256" key="8">
    <source>
        <dbReference type="RuleBase" id="RU000461"/>
    </source>
</evidence>
<dbReference type="PANTHER" id="PTHR24298:SF59">
    <property type="entry name" value="CYTOCHROME P450, FAMILY 705, SUBFAMILY A, POLYPEPTIDE 25-RELATED"/>
    <property type="match status" value="1"/>
</dbReference>
<keyword evidence="7 8" id="KW-0349">Heme</keyword>
<evidence type="ECO:0000256" key="5">
    <source>
        <dbReference type="ARBA" id="ARBA00022989"/>
    </source>
</evidence>
<reference evidence="9 10" key="1">
    <citation type="journal article" date="2019" name="Plant Biotechnol. J.">
        <title>The red bayberry genome and genetic basis of sex determination.</title>
        <authorList>
            <person name="Jia H.M."/>
            <person name="Jia H.J."/>
            <person name="Cai Q.L."/>
            <person name="Wang Y."/>
            <person name="Zhao H.B."/>
            <person name="Yang W.F."/>
            <person name="Wang G.Y."/>
            <person name="Li Y.H."/>
            <person name="Zhan D.L."/>
            <person name="Shen Y.T."/>
            <person name="Niu Q.F."/>
            <person name="Chang L."/>
            <person name="Qiu J."/>
            <person name="Zhao L."/>
            <person name="Xie H.B."/>
            <person name="Fu W.Y."/>
            <person name="Jin J."/>
            <person name="Li X.W."/>
            <person name="Jiao Y."/>
            <person name="Zhou C.C."/>
            <person name="Tu T."/>
            <person name="Chai C.Y."/>
            <person name="Gao J.L."/>
            <person name="Fan L.J."/>
            <person name="van de Weg E."/>
            <person name="Wang J.Y."/>
            <person name="Gao Z.S."/>
        </authorList>
    </citation>
    <scope>NUCLEOTIDE SEQUENCE [LARGE SCALE GENOMIC DNA]</scope>
    <source>
        <tissue evidence="9">Leaves</tissue>
    </source>
</reference>
<accession>A0A6A1WI12</accession>
<evidence type="ECO:0000256" key="6">
    <source>
        <dbReference type="ARBA" id="ARBA00023136"/>
    </source>
</evidence>
<name>A0A6A1WI12_9ROSI</name>
<evidence type="ECO:0000313" key="10">
    <source>
        <dbReference type="Proteomes" id="UP000516437"/>
    </source>
</evidence>
<comment type="subcellular location">
    <subcellularLocation>
        <location evidence="2">Membrane</location>
        <topology evidence="2">Single-pass membrane protein</topology>
    </subcellularLocation>
</comment>
<keyword evidence="7 8" id="KW-0408">Iron</keyword>
<keyword evidence="10" id="KW-1185">Reference proteome</keyword>
<dbReference type="InterPro" id="IPR017972">
    <property type="entry name" value="Cyt_P450_CS"/>
</dbReference>
<dbReference type="InterPro" id="IPR051103">
    <property type="entry name" value="Plant_metabolite_P450s"/>
</dbReference>
<dbReference type="Gene3D" id="1.10.630.10">
    <property type="entry name" value="Cytochrome P450"/>
    <property type="match status" value="1"/>
</dbReference>
<dbReference type="InterPro" id="IPR002401">
    <property type="entry name" value="Cyt_P450_E_grp-I"/>
</dbReference>